<reference evidence="1" key="1">
    <citation type="submission" date="2020-11" db="EMBL/GenBank/DDBJ databases">
        <authorList>
            <person name="Tran Van P."/>
        </authorList>
    </citation>
    <scope>NUCLEOTIDE SEQUENCE</scope>
</reference>
<evidence type="ECO:0000313" key="1">
    <source>
        <dbReference type="EMBL" id="CAD7462034.1"/>
    </source>
</evidence>
<proteinExistence type="predicted"/>
<dbReference type="EMBL" id="OE005539">
    <property type="protein sequence ID" value="CAD7462034.1"/>
    <property type="molecule type" value="Genomic_DNA"/>
</dbReference>
<sequence length="326" mass="36735">MGGWLRASQTTIDTSRLYKQGFGTSMTPFRVDDVIPMPLDKRIGGTGKSVVEGLFQLPEVVLDGRHIQVAMQSHSEHTKLEGWLTTWRTSINVEKSTVVLFTRKRKFYRPAPLRLFGDQSPARIIEIRGQSALVSRRVATQPGCATCLKELLNCLILRKSNIVKPSLFPPSPYLPPRLTLPGLPRVPPRVTFPELPHVPPRLTFPEHPSVPPRLTLPEHPSVPPRLTLPEHSRQPFPYPYPHGTWQVQYGIEAVVSSREKLDLEIACGRTIPNVPKTDSIRIQTGFIQDSVWRALLAEKKLPKPSEPFFFLKPTSSYIVEGQDVKV</sequence>
<name>A0A7R9NZH5_9NEOP</name>
<organism evidence="1">
    <name type="scientific">Timema tahoe</name>
    <dbReference type="NCBI Taxonomy" id="61484"/>
    <lineage>
        <taxon>Eukaryota</taxon>
        <taxon>Metazoa</taxon>
        <taxon>Ecdysozoa</taxon>
        <taxon>Arthropoda</taxon>
        <taxon>Hexapoda</taxon>
        <taxon>Insecta</taxon>
        <taxon>Pterygota</taxon>
        <taxon>Neoptera</taxon>
        <taxon>Polyneoptera</taxon>
        <taxon>Phasmatodea</taxon>
        <taxon>Timematodea</taxon>
        <taxon>Timematoidea</taxon>
        <taxon>Timematidae</taxon>
        <taxon>Timema</taxon>
    </lineage>
</organism>
<gene>
    <name evidence="1" type="ORF">TTEB3V08_LOCUS9934</name>
</gene>
<accession>A0A7R9NZH5</accession>
<protein>
    <submittedName>
        <fullName evidence="1">Uncharacterized protein</fullName>
    </submittedName>
</protein>
<dbReference type="AlphaFoldDB" id="A0A7R9NZH5"/>